<name>A0A2K2FVV2_9SPHN</name>
<comment type="caution">
    <text evidence="5">The sequence shown here is derived from an EMBL/GenBank/DDBJ whole genome shotgun (WGS) entry which is preliminary data.</text>
</comment>
<dbReference type="SMART" id="SM01209">
    <property type="entry name" value="GARS_A"/>
    <property type="match status" value="1"/>
</dbReference>
<gene>
    <name evidence="5" type="ORF">A8V01_07625</name>
</gene>
<dbReference type="OrthoDB" id="24041at2"/>
<dbReference type="InterPro" id="IPR011095">
    <property type="entry name" value="Dala_Dala_lig_C"/>
</dbReference>
<dbReference type="PROSITE" id="PS50975">
    <property type="entry name" value="ATP_GRASP"/>
    <property type="match status" value="1"/>
</dbReference>
<dbReference type="InterPro" id="IPR013815">
    <property type="entry name" value="ATP_grasp_subdomain_1"/>
</dbReference>
<dbReference type="PANTHER" id="PTHR23132:SF23">
    <property type="entry name" value="D-ALANINE--D-ALANINE LIGASE B"/>
    <property type="match status" value="1"/>
</dbReference>
<dbReference type="Proteomes" id="UP000236327">
    <property type="component" value="Unassembled WGS sequence"/>
</dbReference>
<dbReference type="GO" id="GO:0046872">
    <property type="term" value="F:metal ion binding"/>
    <property type="evidence" value="ECO:0007669"/>
    <property type="project" value="InterPro"/>
</dbReference>
<proteinExistence type="inferred from homology"/>
<dbReference type="InterPro" id="IPR011761">
    <property type="entry name" value="ATP-grasp"/>
</dbReference>
<comment type="similarity">
    <text evidence="1">Belongs to the D-alanine--D-alanine ligase family.</text>
</comment>
<evidence type="ECO:0000313" key="5">
    <source>
        <dbReference type="EMBL" id="PNU02916.1"/>
    </source>
</evidence>
<dbReference type="Gene3D" id="3.30.470.20">
    <property type="entry name" value="ATP-grasp fold, B domain"/>
    <property type="match status" value="1"/>
</dbReference>
<accession>A0A2K2FVV2</accession>
<evidence type="ECO:0000256" key="3">
    <source>
        <dbReference type="PROSITE-ProRule" id="PRU00409"/>
    </source>
</evidence>
<dbReference type="SUPFAM" id="SSF56059">
    <property type="entry name" value="Glutathione synthetase ATP-binding domain-like"/>
    <property type="match status" value="1"/>
</dbReference>
<dbReference type="EMBL" id="LYMM01000062">
    <property type="protein sequence ID" value="PNU02916.1"/>
    <property type="molecule type" value="Genomic_DNA"/>
</dbReference>
<keyword evidence="2" id="KW-0436">Ligase</keyword>
<feature type="domain" description="ATP-grasp" evidence="4">
    <location>
        <begin position="129"/>
        <end position="350"/>
    </location>
</feature>
<dbReference type="GO" id="GO:0005524">
    <property type="term" value="F:ATP binding"/>
    <property type="evidence" value="ECO:0007669"/>
    <property type="project" value="UniProtKB-UniRule"/>
</dbReference>
<dbReference type="GO" id="GO:0008716">
    <property type="term" value="F:D-alanine-D-alanine ligase activity"/>
    <property type="evidence" value="ECO:0007669"/>
    <property type="project" value="InterPro"/>
</dbReference>
<evidence type="ECO:0000259" key="4">
    <source>
        <dbReference type="PROSITE" id="PS50975"/>
    </source>
</evidence>
<sequence length="360" mass="38217">MPDPRPDPFAEKIALLYQAIEPPVIDGQRKDAKPGGYSDSGADMGVALASVGCTIVTPMPQPDPTSVFDWVWPDTPQGIDAALAAGATLLWANTVVFDGHPIEDASRRAWVVSPDPRTMQQVDDKAATNARLLAAGLPVARSWVVDGAAADIEAQLERFATHLPLVVKPLRGRGSQGVSVARNFAQMVAGTRAIVEGGKFGSAIMIEQFLPGQEITITVMPAAARVGEERPFALPPVRRFDQHDDVAPYNGDVPVSSNSAAMTAQECADPAIAAVISACEQAAAIIGIRTPMRIDCRQDQNGAFLIFDVNIKPNLTGAGRPGRELEDSLSTIAAAAIGWRYPDLLVAAIRGAWTNRDNTP</sequence>
<evidence type="ECO:0000313" key="6">
    <source>
        <dbReference type="Proteomes" id="UP000236327"/>
    </source>
</evidence>
<dbReference type="Pfam" id="PF07478">
    <property type="entry name" value="Dala_Dala_lig_C"/>
    <property type="match status" value="1"/>
</dbReference>
<organism evidence="5 6">
    <name type="scientific">Novosphingobium guangzhouense</name>
    <dbReference type="NCBI Taxonomy" id="1850347"/>
    <lineage>
        <taxon>Bacteria</taxon>
        <taxon>Pseudomonadati</taxon>
        <taxon>Pseudomonadota</taxon>
        <taxon>Alphaproteobacteria</taxon>
        <taxon>Sphingomonadales</taxon>
        <taxon>Sphingomonadaceae</taxon>
        <taxon>Novosphingobium</taxon>
    </lineage>
</organism>
<keyword evidence="3" id="KW-0067">ATP-binding</keyword>
<reference evidence="5 6" key="1">
    <citation type="submission" date="2016-05" db="EMBL/GenBank/DDBJ databases">
        <title>Complete genome sequence of Novosphingobium guangzhouense SA925(T).</title>
        <authorList>
            <person name="Sha S."/>
        </authorList>
    </citation>
    <scope>NUCLEOTIDE SEQUENCE [LARGE SCALE GENOMIC DNA]</scope>
    <source>
        <strain evidence="5 6">SA925</strain>
    </source>
</reference>
<dbReference type="Gene3D" id="3.30.1490.20">
    <property type="entry name" value="ATP-grasp fold, A domain"/>
    <property type="match status" value="1"/>
</dbReference>
<dbReference type="AlphaFoldDB" id="A0A2K2FVV2"/>
<evidence type="ECO:0000256" key="2">
    <source>
        <dbReference type="ARBA" id="ARBA00022598"/>
    </source>
</evidence>
<keyword evidence="3" id="KW-0547">Nucleotide-binding</keyword>
<evidence type="ECO:0000256" key="1">
    <source>
        <dbReference type="ARBA" id="ARBA00010871"/>
    </source>
</evidence>
<keyword evidence="6" id="KW-1185">Reference proteome</keyword>
<dbReference type="PANTHER" id="PTHR23132">
    <property type="entry name" value="D-ALANINE--D-ALANINE LIGASE"/>
    <property type="match status" value="1"/>
</dbReference>
<protein>
    <submittedName>
        <fullName evidence="5">Biotin carboxylase</fullName>
    </submittedName>
</protein>
<dbReference type="RefSeq" id="WP_103098252.1">
    <property type="nucleotide sequence ID" value="NZ_LYMM01000062.1"/>
</dbReference>